<dbReference type="Pfam" id="PF12802">
    <property type="entry name" value="MarR_2"/>
    <property type="match status" value="1"/>
</dbReference>
<dbReference type="InterPro" id="IPR036390">
    <property type="entry name" value="WH_DNA-bd_sf"/>
</dbReference>
<gene>
    <name evidence="2" type="ORF">M6B22_10710</name>
</gene>
<dbReference type="InterPro" id="IPR039422">
    <property type="entry name" value="MarR/SlyA-like"/>
</dbReference>
<dbReference type="EMBL" id="CP097463">
    <property type="protein sequence ID" value="WAX59209.1"/>
    <property type="molecule type" value="Genomic_DNA"/>
</dbReference>
<dbReference type="PANTHER" id="PTHR33164">
    <property type="entry name" value="TRANSCRIPTIONAL REGULATOR, MARR FAMILY"/>
    <property type="match status" value="1"/>
</dbReference>
<sequence length="157" mass="18066">MATGPKWLNSREDRAWRAFKHAGYQLDVRLNRHLLQESQLTQADYEVLAVLSEAPTDRMPARELCATLTWEKSRLSHQLRGMQQRGLIAREPNPDDARSVVIRLLPIGRRAIENAAPAHVRHVRRHLIDLFTPAELETLAALNERVLRHLAEEPFES</sequence>
<accession>A0ABY7K3E7</accession>
<dbReference type="PANTHER" id="PTHR33164:SF99">
    <property type="entry name" value="MARR FAMILY REGULATORY PROTEIN"/>
    <property type="match status" value="1"/>
</dbReference>
<dbReference type="RefSeq" id="WP_269445750.1">
    <property type="nucleotide sequence ID" value="NZ_CP097463.1"/>
</dbReference>
<proteinExistence type="predicted"/>
<reference evidence="2" key="1">
    <citation type="submission" date="2022-05" db="EMBL/GenBank/DDBJ databases">
        <title>Jatrophihabitans sp. SB3-54 whole genome sequence.</title>
        <authorList>
            <person name="Suh M.K."/>
            <person name="Eom M.K."/>
            <person name="Kim J.S."/>
            <person name="Kim H.S."/>
            <person name="Do H.E."/>
            <person name="Shin Y.K."/>
            <person name="Lee J.-S."/>
        </authorList>
    </citation>
    <scope>NUCLEOTIDE SEQUENCE</scope>
    <source>
        <strain evidence="2">SB3-54</strain>
    </source>
</reference>
<evidence type="ECO:0000313" key="3">
    <source>
        <dbReference type="Proteomes" id="UP001164693"/>
    </source>
</evidence>
<dbReference type="Gene3D" id="1.10.10.10">
    <property type="entry name" value="Winged helix-like DNA-binding domain superfamily/Winged helix DNA-binding domain"/>
    <property type="match status" value="1"/>
</dbReference>
<dbReference type="InterPro" id="IPR000835">
    <property type="entry name" value="HTH_MarR-typ"/>
</dbReference>
<protein>
    <submittedName>
        <fullName evidence="2">MarR family winged helix-turn-helix transcriptional regulator</fullName>
    </submittedName>
</protein>
<keyword evidence="3" id="KW-1185">Reference proteome</keyword>
<name>A0ABY7K3E7_9ACTN</name>
<feature type="domain" description="HTH marR-type" evidence="1">
    <location>
        <begin position="12"/>
        <end position="148"/>
    </location>
</feature>
<dbReference type="Proteomes" id="UP001164693">
    <property type="component" value="Chromosome"/>
</dbReference>
<dbReference type="InterPro" id="IPR036388">
    <property type="entry name" value="WH-like_DNA-bd_sf"/>
</dbReference>
<dbReference type="SMART" id="SM00347">
    <property type="entry name" value="HTH_MARR"/>
    <property type="match status" value="1"/>
</dbReference>
<evidence type="ECO:0000259" key="1">
    <source>
        <dbReference type="PROSITE" id="PS50995"/>
    </source>
</evidence>
<organism evidence="2 3">
    <name type="scientific">Jatrophihabitans cynanchi</name>
    <dbReference type="NCBI Taxonomy" id="2944128"/>
    <lineage>
        <taxon>Bacteria</taxon>
        <taxon>Bacillati</taxon>
        <taxon>Actinomycetota</taxon>
        <taxon>Actinomycetes</taxon>
        <taxon>Jatrophihabitantales</taxon>
        <taxon>Jatrophihabitantaceae</taxon>
        <taxon>Jatrophihabitans</taxon>
    </lineage>
</organism>
<evidence type="ECO:0000313" key="2">
    <source>
        <dbReference type="EMBL" id="WAX59209.1"/>
    </source>
</evidence>
<dbReference type="SUPFAM" id="SSF46785">
    <property type="entry name" value="Winged helix' DNA-binding domain"/>
    <property type="match status" value="1"/>
</dbReference>
<dbReference type="PROSITE" id="PS50995">
    <property type="entry name" value="HTH_MARR_2"/>
    <property type="match status" value="1"/>
</dbReference>